<name>A0ABS6E0A8_9FIRM</name>
<dbReference type="RefSeq" id="WP_216572297.1">
    <property type="nucleotide sequence ID" value="NZ_JAHLOQ010000073.1"/>
</dbReference>
<keyword evidence="2" id="KW-1185">Reference proteome</keyword>
<evidence type="ECO:0000313" key="2">
    <source>
        <dbReference type="Proteomes" id="UP001196301"/>
    </source>
</evidence>
<accession>A0ABS6E0A8</accession>
<evidence type="ECO:0000313" key="1">
    <source>
        <dbReference type="EMBL" id="MBU5337540.1"/>
    </source>
</evidence>
<protein>
    <submittedName>
        <fullName evidence="1">Uncharacterized protein</fullName>
    </submittedName>
</protein>
<dbReference type="Proteomes" id="UP001196301">
    <property type="component" value="Unassembled WGS sequence"/>
</dbReference>
<comment type="caution">
    <text evidence="1">The sequence shown here is derived from an EMBL/GenBank/DDBJ whole genome shotgun (WGS) entry which is preliminary data.</text>
</comment>
<organism evidence="1 2">
    <name type="scientific">Intestinibacter bartlettii</name>
    <dbReference type="NCBI Taxonomy" id="261299"/>
    <lineage>
        <taxon>Bacteria</taxon>
        <taxon>Bacillati</taxon>
        <taxon>Bacillota</taxon>
        <taxon>Clostridia</taxon>
        <taxon>Peptostreptococcales</taxon>
        <taxon>Peptostreptococcaceae</taxon>
        <taxon>Intestinibacter</taxon>
    </lineage>
</organism>
<reference evidence="1 2" key="1">
    <citation type="submission" date="2021-06" db="EMBL/GenBank/DDBJ databases">
        <authorList>
            <person name="Sun Q."/>
            <person name="Li D."/>
        </authorList>
    </citation>
    <scope>NUCLEOTIDE SEQUENCE [LARGE SCALE GENOMIC DNA]</scope>
    <source>
        <strain evidence="1 2">N19</strain>
    </source>
</reference>
<proteinExistence type="predicted"/>
<dbReference type="EMBL" id="JAHLOQ010000073">
    <property type="protein sequence ID" value="MBU5337540.1"/>
    <property type="molecule type" value="Genomic_DNA"/>
</dbReference>
<gene>
    <name evidence="1" type="ORF">KQI20_14000</name>
</gene>
<sequence>MTYIEVIIGITLLALVGTISFAKFNLSNYRVNSFIKQMTSDIRYVRQINKIGNERVYMVFTQQDNCRGYILVESGEKVKSVFLPKNVELECPISKILFNSKGGFYMGGTTISIINKNSYTEVTIVPTSGRILIKEGIYK</sequence>